<evidence type="ECO:0000256" key="2">
    <source>
        <dbReference type="SAM" id="Phobius"/>
    </source>
</evidence>
<feature type="transmembrane region" description="Helical" evidence="2">
    <location>
        <begin position="146"/>
        <end position="163"/>
    </location>
</feature>
<dbReference type="EMBL" id="BK015409">
    <property type="protein sequence ID" value="DAE05381.1"/>
    <property type="molecule type" value="Genomic_DNA"/>
</dbReference>
<feature type="region of interest" description="Disordered" evidence="1">
    <location>
        <begin position="99"/>
        <end position="135"/>
    </location>
</feature>
<sequence>MKNVLFILLALLLSACASTKKVVNVSASKVDSVSIATTTDVQVERLIDTTTNERGRVVITEIEFSQSDTSDIIASLSIRDGTLNIGAIRGKPIKSIKQTMIEHEDERKGKSKEKHEDKEQKQSASLHKENLKQTKQVAPAPDPYKWQYIFYLSLVLITGILYFKRQPIINWIKKILCGLVKQ</sequence>
<keyword evidence="2" id="KW-0472">Membrane</keyword>
<feature type="compositionally biased region" description="Basic and acidic residues" evidence="1">
    <location>
        <begin position="100"/>
        <end position="132"/>
    </location>
</feature>
<dbReference type="PROSITE" id="PS51257">
    <property type="entry name" value="PROKAR_LIPOPROTEIN"/>
    <property type="match status" value="1"/>
</dbReference>
<evidence type="ECO:0000256" key="1">
    <source>
        <dbReference type="SAM" id="MobiDB-lite"/>
    </source>
</evidence>
<keyword evidence="2" id="KW-0812">Transmembrane</keyword>
<reference evidence="3" key="1">
    <citation type="journal article" date="2021" name="Proc. Natl. Acad. Sci. U.S.A.">
        <title>A Catalog of Tens of Thousands of Viruses from Human Metagenomes Reveals Hidden Associations with Chronic Diseases.</title>
        <authorList>
            <person name="Tisza M.J."/>
            <person name="Buck C.B."/>
        </authorList>
    </citation>
    <scope>NUCLEOTIDE SEQUENCE</scope>
    <source>
        <strain evidence="3">Cttm829</strain>
    </source>
</reference>
<accession>A0A8S5PFH7</accession>
<protein>
    <submittedName>
        <fullName evidence="3">TRAF PROTEIN, TRAO PROTEIN, TRAN ADHESION, BACTERIAL SECRETION.5A</fullName>
    </submittedName>
</protein>
<name>A0A8S5PFH7_9CAUD</name>
<proteinExistence type="predicted"/>
<evidence type="ECO:0000313" key="3">
    <source>
        <dbReference type="EMBL" id="DAE05381.1"/>
    </source>
</evidence>
<organism evidence="3">
    <name type="scientific">Siphoviridae sp. cttm829</name>
    <dbReference type="NCBI Taxonomy" id="2825707"/>
    <lineage>
        <taxon>Viruses</taxon>
        <taxon>Duplodnaviria</taxon>
        <taxon>Heunggongvirae</taxon>
        <taxon>Uroviricota</taxon>
        <taxon>Caudoviricetes</taxon>
    </lineage>
</organism>
<keyword evidence="2" id="KW-1133">Transmembrane helix</keyword>